<dbReference type="CDD" id="cd06558">
    <property type="entry name" value="crotonase-like"/>
    <property type="match status" value="1"/>
</dbReference>
<keyword evidence="3" id="KW-1185">Reference proteome</keyword>
<reference evidence="2 3" key="1">
    <citation type="submission" date="2022-06" db="EMBL/GenBank/DDBJ databases">
        <title>Mycolicibacterium sp. CAU 1645 isolated from seawater.</title>
        <authorList>
            <person name="Kim W."/>
        </authorList>
    </citation>
    <scope>NUCLEOTIDE SEQUENCE [LARGE SCALE GENOMIC DNA]</scope>
    <source>
        <strain evidence="2 3">CAU 1645</strain>
    </source>
</reference>
<proteinExistence type="inferred from homology"/>
<comment type="similarity">
    <text evidence="1">Belongs to the enoyl-CoA hydratase/isomerase family.</text>
</comment>
<dbReference type="Proteomes" id="UP001651690">
    <property type="component" value="Unassembled WGS sequence"/>
</dbReference>
<dbReference type="InterPro" id="IPR001753">
    <property type="entry name" value="Enoyl-CoA_hydra/iso"/>
</dbReference>
<name>A0ABT1MB49_9MYCO</name>
<organism evidence="2 3">
    <name type="scientific">Mycolicibacterium arenosum</name>
    <dbReference type="NCBI Taxonomy" id="2952157"/>
    <lineage>
        <taxon>Bacteria</taxon>
        <taxon>Bacillati</taxon>
        <taxon>Actinomycetota</taxon>
        <taxon>Actinomycetes</taxon>
        <taxon>Mycobacteriales</taxon>
        <taxon>Mycobacteriaceae</taxon>
        <taxon>Mycolicibacterium</taxon>
    </lineage>
</organism>
<dbReference type="EMBL" id="JANDBD010000016">
    <property type="protein sequence ID" value="MCP9276394.1"/>
    <property type="molecule type" value="Genomic_DNA"/>
</dbReference>
<dbReference type="InterPro" id="IPR051053">
    <property type="entry name" value="ECH/Chromodomain_protein"/>
</dbReference>
<dbReference type="PANTHER" id="PTHR43684">
    <property type="match status" value="1"/>
</dbReference>
<dbReference type="SUPFAM" id="SSF52096">
    <property type="entry name" value="ClpP/crotonase"/>
    <property type="match status" value="1"/>
</dbReference>
<dbReference type="InterPro" id="IPR014748">
    <property type="entry name" value="Enoyl-CoA_hydra_C"/>
</dbReference>
<evidence type="ECO:0000256" key="1">
    <source>
        <dbReference type="ARBA" id="ARBA00005254"/>
    </source>
</evidence>
<dbReference type="PANTHER" id="PTHR43684:SF4">
    <property type="entry name" value="ENOYL-COA HYDRATASE_ISOMERASE FAMILY PROTEIN (AFU_ORTHOLOGUE AFUA_1G01890)"/>
    <property type="match status" value="1"/>
</dbReference>
<accession>A0ABT1MB49</accession>
<dbReference type="Pfam" id="PF00378">
    <property type="entry name" value="ECH_1"/>
    <property type="match status" value="1"/>
</dbReference>
<protein>
    <submittedName>
        <fullName evidence="2">Enoyl-CoA hydratase-related protein</fullName>
    </submittedName>
</protein>
<evidence type="ECO:0000313" key="2">
    <source>
        <dbReference type="EMBL" id="MCP9276394.1"/>
    </source>
</evidence>
<evidence type="ECO:0000313" key="3">
    <source>
        <dbReference type="Proteomes" id="UP001651690"/>
    </source>
</evidence>
<sequence length="259" mass="27128">MTEFETLTFAESGPVTSIVLNRPDAANGMNDTLTRELAVAAALCDTESTKVVTITGAGRFFCAGGDLKAMSAAPNPGAFVKGIADDLHRALSTFARMDAVVIVSVNGTAAGAGFSLAATGDLALAAESAKFTMAYTKAGLSPDGSSSYYLPRLIGLRRTQELMLTNRTLTAAEALDWGLLTEVVPDADLAGRTEDLATQMAATSRTSNGTVKRLLLGTYRTGLEEQMELESQYIRDSARSADGQEGIAAFVGKRPPVFG</sequence>
<dbReference type="Gene3D" id="3.90.226.10">
    <property type="entry name" value="2-enoyl-CoA Hydratase, Chain A, domain 1"/>
    <property type="match status" value="1"/>
</dbReference>
<dbReference type="RefSeq" id="WP_255064393.1">
    <property type="nucleotide sequence ID" value="NZ_JANDBD010000016.1"/>
</dbReference>
<comment type="caution">
    <text evidence="2">The sequence shown here is derived from an EMBL/GenBank/DDBJ whole genome shotgun (WGS) entry which is preliminary data.</text>
</comment>
<dbReference type="InterPro" id="IPR029045">
    <property type="entry name" value="ClpP/crotonase-like_dom_sf"/>
</dbReference>
<dbReference type="Gene3D" id="1.10.12.10">
    <property type="entry name" value="Lyase 2-enoyl-coa Hydratase, Chain A, domain 2"/>
    <property type="match status" value="1"/>
</dbReference>
<gene>
    <name evidence="2" type="ORF">NM203_29825</name>
</gene>